<keyword evidence="7 9" id="KW-0630">Potassium</keyword>
<dbReference type="GO" id="GO:0005524">
    <property type="term" value="F:ATP binding"/>
    <property type="evidence" value="ECO:0007669"/>
    <property type="project" value="UniProtKB-UniRule"/>
</dbReference>
<evidence type="ECO:0000313" key="12">
    <source>
        <dbReference type="EMBL" id="WPF24758.1"/>
    </source>
</evidence>
<evidence type="ECO:0000256" key="3">
    <source>
        <dbReference type="ARBA" id="ARBA00022741"/>
    </source>
</evidence>
<keyword evidence="9" id="KW-0963">Cytoplasm</keyword>
<proteinExistence type="inferred from homology"/>
<dbReference type="InterPro" id="IPR029056">
    <property type="entry name" value="Ribokinase-like"/>
</dbReference>
<dbReference type="RefSeq" id="WP_221923852.1">
    <property type="nucleotide sequence ID" value="NZ_CP137757.1"/>
</dbReference>
<comment type="pathway">
    <text evidence="9">Carbohydrate metabolism; D-ribose degradation; D-ribose 5-phosphate from beta-D-ribopyranose: step 2/2.</text>
</comment>
<accession>A0AAU0Q0T6</accession>
<feature type="binding site" evidence="9">
    <location>
        <position position="422"/>
    </location>
    <ligand>
        <name>K(+)</name>
        <dbReference type="ChEBI" id="CHEBI:29103"/>
    </ligand>
</feature>
<dbReference type="KEGG" id="cpsk:Q0N40_09540"/>
<evidence type="ECO:0000313" key="13">
    <source>
        <dbReference type="Proteomes" id="UP001174314"/>
    </source>
</evidence>
<keyword evidence="6 9" id="KW-0460">Magnesium</keyword>
<dbReference type="PRINTS" id="PR00990">
    <property type="entry name" value="RIBOKINASE"/>
</dbReference>
<sequence>MKSNPDLSNVKEILTSVVSSPGKVTVVGSLNVDLTARVEEFPAPGETVPAADLTYGPGGKSSNQAVASSKIGADVAMVGVVGHDAYGSFVQRSLEDAGVDTSRVVAHDLPTGTALITVNAAGENTIVYSAGANRSVSRADLQAAADVLQSADVVALGFESPASVVAAAIDVARSASDANTETSAHTNVGPIVHADQNNQPRNHRNNSGEARKTRRSPRIILNYSPIIDVDPALLNGVDIVVVNEIELRSLGERYGSAQLPTQERGGLANVAGSKVDEHVGAKLEDAPTVRDSASSMAKEDGADENGRFTTATRLVAVMSLGGLIVTLGPEGCFVVESEDSSESGDVNPTRDGDRSDRANPTDTVPTTNAVYVEGYPVDAVDSTGCGDCFMGTVAASIASGQSLLDSARLATFVASRAATKQGAQSSYSSAEELADQLKHDQANQQIRS</sequence>
<feature type="active site" description="Proton acceptor" evidence="9">
    <location>
        <position position="387"/>
    </location>
</feature>
<dbReference type="EC" id="2.7.1.15" evidence="9"/>
<feature type="region of interest" description="Disordered" evidence="10">
    <location>
        <begin position="179"/>
        <end position="214"/>
    </location>
</feature>
<feature type="compositionally biased region" description="Basic and acidic residues" evidence="10">
    <location>
        <begin position="348"/>
        <end position="359"/>
    </location>
</feature>
<organism evidence="12 13">
    <name type="scientific">Corynebacterium pseudokroppenstedtii</name>
    <dbReference type="NCBI Taxonomy" id="2804917"/>
    <lineage>
        <taxon>Bacteria</taxon>
        <taxon>Bacillati</taxon>
        <taxon>Actinomycetota</taxon>
        <taxon>Actinomycetes</taxon>
        <taxon>Mycobacteriales</taxon>
        <taxon>Corynebacteriaceae</taxon>
        <taxon>Corynebacterium</taxon>
    </lineage>
</organism>
<dbReference type="GO" id="GO:0046872">
    <property type="term" value="F:metal ion binding"/>
    <property type="evidence" value="ECO:0007669"/>
    <property type="project" value="UniProtKB-KW"/>
</dbReference>
<evidence type="ECO:0000256" key="7">
    <source>
        <dbReference type="ARBA" id="ARBA00022958"/>
    </source>
</evidence>
<feature type="binding site" evidence="9">
    <location>
        <begin position="326"/>
        <end position="331"/>
    </location>
    <ligand>
        <name>ATP</name>
        <dbReference type="ChEBI" id="CHEBI:30616"/>
    </ligand>
</feature>
<comment type="similarity">
    <text evidence="9">Belongs to the carbohydrate kinase PfkB family. Ribokinase subfamily.</text>
</comment>
<dbReference type="AlphaFoldDB" id="A0AAU0Q0T6"/>
<feature type="region of interest" description="Disordered" evidence="10">
    <location>
        <begin position="336"/>
        <end position="367"/>
    </location>
</feature>
<evidence type="ECO:0000256" key="1">
    <source>
        <dbReference type="ARBA" id="ARBA00022679"/>
    </source>
</evidence>
<comment type="function">
    <text evidence="9">Catalyzes the phosphorylation of ribose at O-5 in a reaction requiring ATP and magnesium. The resulting D-ribose-5-phosphate can then be used either for sythesis of nucleotides, histidine, and tryptophan, or as a component of the pentose phosphate pathway.</text>
</comment>
<keyword evidence="2 9" id="KW-0479">Metal-binding</keyword>
<evidence type="ECO:0000256" key="8">
    <source>
        <dbReference type="ARBA" id="ARBA00023277"/>
    </source>
</evidence>
<feature type="binding site" evidence="9">
    <location>
        <position position="387"/>
    </location>
    <ligand>
        <name>substrate</name>
    </ligand>
</feature>
<dbReference type="InterPro" id="IPR011877">
    <property type="entry name" value="Ribokinase"/>
</dbReference>
<dbReference type="PANTHER" id="PTHR10584">
    <property type="entry name" value="SUGAR KINASE"/>
    <property type="match status" value="1"/>
</dbReference>
<comment type="catalytic activity">
    <reaction evidence="9">
        <text>D-ribose + ATP = D-ribose 5-phosphate + ADP + H(+)</text>
        <dbReference type="Rhea" id="RHEA:13697"/>
        <dbReference type="ChEBI" id="CHEBI:15378"/>
        <dbReference type="ChEBI" id="CHEBI:30616"/>
        <dbReference type="ChEBI" id="CHEBI:47013"/>
        <dbReference type="ChEBI" id="CHEBI:78346"/>
        <dbReference type="ChEBI" id="CHEBI:456216"/>
        <dbReference type="EC" id="2.7.1.15"/>
    </reaction>
</comment>
<feature type="binding site" evidence="9">
    <location>
        <position position="417"/>
    </location>
    <ligand>
        <name>K(+)</name>
        <dbReference type="ChEBI" id="CHEBI:29103"/>
    </ligand>
</feature>
<feature type="binding site" evidence="9">
    <location>
        <position position="159"/>
    </location>
    <ligand>
        <name>substrate</name>
    </ligand>
</feature>
<comment type="subunit">
    <text evidence="9">Homodimer.</text>
</comment>
<comment type="subcellular location">
    <subcellularLocation>
        <location evidence="9">Cytoplasm</location>
    </subcellularLocation>
</comment>
<keyword evidence="13" id="KW-1185">Reference proteome</keyword>
<dbReference type="GO" id="GO:0005829">
    <property type="term" value="C:cytosol"/>
    <property type="evidence" value="ECO:0007669"/>
    <property type="project" value="TreeGrafter"/>
</dbReference>
<dbReference type="SUPFAM" id="SSF53613">
    <property type="entry name" value="Ribokinase-like"/>
    <property type="match status" value="1"/>
</dbReference>
<keyword evidence="1 9" id="KW-0808">Transferase</keyword>
<dbReference type="Gene3D" id="3.40.1190.20">
    <property type="match status" value="2"/>
</dbReference>
<feature type="binding site" evidence="9">
    <location>
        <position position="383"/>
    </location>
    <ligand>
        <name>K(+)</name>
        <dbReference type="ChEBI" id="CHEBI:29103"/>
    </ligand>
</feature>
<reference evidence="12 13" key="1">
    <citation type="submission" date="2023-10" db="EMBL/GenBank/DDBJ databases">
        <title>complete genome sequence of Corynebacterium pseudokroppenstedtii P15-C1.</title>
        <authorList>
            <person name="Bruggemann H."/>
            <person name="Poehlein A."/>
        </authorList>
    </citation>
    <scope>NUCLEOTIDE SEQUENCE [LARGE SCALE GENOMIC DNA]</scope>
    <source>
        <strain evidence="12 13">P15_C1</strain>
    </source>
</reference>
<evidence type="ECO:0000256" key="6">
    <source>
        <dbReference type="ARBA" id="ARBA00022842"/>
    </source>
</evidence>
<comment type="cofactor">
    <cofactor evidence="9">
        <name>Mg(2+)</name>
        <dbReference type="ChEBI" id="CHEBI:18420"/>
    </cofactor>
    <text evidence="9">Requires a divalent cation, most likely magnesium in vivo, as an electrophilic catalyst to aid phosphoryl group transfer. It is the chelate of the metal and the nucleotide that is the actual substrate.</text>
</comment>
<feature type="binding site" evidence="9">
    <location>
        <begin position="59"/>
        <end position="63"/>
    </location>
    <ligand>
        <name>substrate</name>
    </ligand>
</feature>
<name>A0AAU0Q0T6_9CORY</name>
<feature type="binding site" evidence="9">
    <location>
        <position position="243"/>
    </location>
    <ligand>
        <name>ATP</name>
        <dbReference type="ChEBI" id="CHEBI:30616"/>
    </ligand>
</feature>
<dbReference type="HAMAP" id="MF_01987">
    <property type="entry name" value="Ribokinase"/>
    <property type="match status" value="1"/>
</dbReference>
<keyword evidence="4 9" id="KW-0418">Kinase</keyword>
<dbReference type="CDD" id="cd01174">
    <property type="entry name" value="ribokinase"/>
    <property type="match status" value="1"/>
</dbReference>
<gene>
    <name evidence="9" type="primary">rbsK</name>
    <name evidence="12" type="ORF">Q0N40_09540</name>
</gene>
<dbReference type="InterPro" id="IPR011611">
    <property type="entry name" value="PfkB_dom"/>
</dbReference>
<dbReference type="PANTHER" id="PTHR10584:SF166">
    <property type="entry name" value="RIBOKINASE"/>
    <property type="match status" value="1"/>
</dbReference>
<dbReference type="Proteomes" id="UP001174314">
    <property type="component" value="Chromosome"/>
</dbReference>
<feature type="binding site" evidence="9">
    <location>
        <begin position="31"/>
        <end position="33"/>
    </location>
    <ligand>
        <name>substrate</name>
    </ligand>
</feature>
<feature type="domain" description="Carbohydrate kinase PfkB" evidence="11">
    <location>
        <begin position="23"/>
        <end position="177"/>
    </location>
</feature>
<dbReference type="GO" id="GO:0019303">
    <property type="term" value="P:D-ribose catabolic process"/>
    <property type="evidence" value="ECO:0007669"/>
    <property type="project" value="UniProtKB-UniRule"/>
</dbReference>
<feature type="binding site" evidence="9">
    <location>
        <begin position="386"/>
        <end position="387"/>
    </location>
    <ligand>
        <name>ATP</name>
        <dbReference type="ChEBI" id="CHEBI:30616"/>
    </ligand>
</feature>
<feature type="binding site" evidence="9">
    <location>
        <position position="426"/>
    </location>
    <ligand>
        <name>K(+)</name>
        <dbReference type="ChEBI" id="CHEBI:29103"/>
    </ligand>
</feature>
<feature type="binding site" evidence="9">
    <location>
        <position position="420"/>
    </location>
    <ligand>
        <name>K(+)</name>
        <dbReference type="ChEBI" id="CHEBI:29103"/>
    </ligand>
</feature>
<dbReference type="Pfam" id="PF00294">
    <property type="entry name" value="PfkB"/>
    <property type="match status" value="2"/>
</dbReference>
<feature type="binding site" evidence="9">
    <location>
        <position position="381"/>
    </location>
    <ligand>
        <name>K(+)</name>
        <dbReference type="ChEBI" id="CHEBI:29103"/>
    </ligand>
</feature>
<evidence type="ECO:0000256" key="10">
    <source>
        <dbReference type="SAM" id="MobiDB-lite"/>
    </source>
</evidence>
<evidence type="ECO:0000256" key="4">
    <source>
        <dbReference type="ARBA" id="ARBA00022777"/>
    </source>
</evidence>
<feature type="compositionally biased region" description="Polar residues" evidence="10">
    <location>
        <begin position="195"/>
        <end position="208"/>
    </location>
</feature>
<keyword evidence="8 9" id="KW-0119">Carbohydrate metabolism</keyword>
<evidence type="ECO:0000259" key="11">
    <source>
        <dbReference type="Pfam" id="PF00294"/>
    </source>
</evidence>
<comment type="caution">
    <text evidence="9">Lacks conserved residue(s) required for the propagation of feature annotation.</text>
</comment>
<feature type="domain" description="Carbohydrate kinase PfkB" evidence="11">
    <location>
        <begin position="368"/>
        <end position="427"/>
    </location>
</feature>
<evidence type="ECO:0000256" key="5">
    <source>
        <dbReference type="ARBA" id="ARBA00022840"/>
    </source>
</evidence>
<dbReference type="EMBL" id="CP137757">
    <property type="protein sequence ID" value="WPF24758.1"/>
    <property type="molecule type" value="Genomic_DNA"/>
</dbReference>
<dbReference type="InterPro" id="IPR002139">
    <property type="entry name" value="Ribo/fructo_kinase"/>
</dbReference>
<keyword evidence="5 9" id="KW-0067">ATP-binding</keyword>
<evidence type="ECO:0000256" key="9">
    <source>
        <dbReference type="HAMAP-Rule" id="MF_01987"/>
    </source>
</evidence>
<dbReference type="GO" id="GO:0004747">
    <property type="term" value="F:ribokinase activity"/>
    <property type="evidence" value="ECO:0007669"/>
    <property type="project" value="UniProtKB-UniRule"/>
</dbReference>
<evidence type="ECO:0000256" key="2">
    <source>
        <dbReference type="ARBA" id="ARBA00022723"/>
    </source>
</evidence>
<comment type="activity regulation">
    <text evidence="9">Activated by a monovalent cation that binds near, but not in, the active site. The most likely occupant of the site in vivo is potassium. Ion binding induces a conformational change that may alter substrate affinity.</text>
</comment>
<keyword evidence="3 9" id="KW-0547">Nucleotide-binding</keyword>
<protein>
    <recommendedName>
        <fullName evidence="9">Ribokinase</fullName>
        <shortName evidence="9">RK</shortName>
        <ecNumber evidence="9">2.7.1.15</ecNumber>
    </recommendedName>
</protein>
<feature type="region of interest" description="Disordered" evidence="10">
    <location>
        <begin position="421"/>
        <end position="448"/>
    </location>
</feature>